<protein>
    <submittedName>
        <fullName evidence="1">Uncharacterized protein</fullName>
    </submittedName>
</protein>
<evidence type="ECO:0000313" key="1">
    <source>
        <dbReference type="EMBL" id="AYM00341.1"/>
    </source>
</evidence>
<dbReference type="Proteomes" id="UP000277198">
    <property type="component" value="Segment"/>
</dbReference>
<keyword evidence="2" id="KW-1185">Reference proteome</keyword>
<proteinExistence type="predicted"/>
<evidence type="ECO:0000313" key="2">
    <source>
        <dbReference type="Proteomes" id="UP000277198"/>
    </source>
</evidence>
<reference evidence="1 2" key="1">
    <citation type="journal article" date="2018" name="Genes (Basel)">
        <title>Complete Genome Sequence of the Model Halovirus PhiH1 (PhiH1).</title>
        <authorList>
            <person name="Dyall-Smith M."/>
            <person name="Pfeifer F."/>
            <person name="Witte A."/>
            <person name="Oesterhelt D."/>
            <person name="Pfeiffer F."/>
        </authorList>
    </citation>
    <scope>NUCLEOTIDE SEQUENCE [LARGE SCALE GENOMIC DNA]</scope>
    <source>
        <strain evidence="1">Variant phiH1</strain>
    </source>
</reference>
<organism evidence="1 2">
    <name type="scientific">Halobacterium phage phiH</name>
    <name type="common">Bacteriophage phi-H</name>
    <dbReference type="NCBI Taxonomy" id="169684"/>
    <lineage>
        <taxon>Viruses</taxon>
        <taxon>Duplodnaviria</taxon>
        <taxon>Heunggongvirae</taxon>
        <taxon>Uroviricota</taxon>
        <taxon>Caudoviricetes</taxon>
        <taxon>Vertoviridae</taxon>
        <taxon>Myohalovirus</taxon>
        <taxon>Myohalovirus spontanei</taxon>
        <taxon>Myohalovirus phiH</taxon>
    </lineage>
</organism>
<gene>
    <name evidence="1" type="ORF">PhiH1_475</name>
</gene>
<name>A0A3G1ZKY5_BPPHH</name>
<organismHost>
    <name type="scientific">Halobacterium salinarum</name>
    <name type="common">Halobacterium halobium</name>
    <dbReference type="NCBI Taxonomy" id="2242"/>
</organismHost>
<dbReference type="EMBL" id="MK002701">
    <property type="protein sequence ID" value="AYM00341.1"/>
    <property type="molecule type" value="Genomic_DNA"/>
</dbReference>
<accession>A0A3G1ZKY5</accession>
<sequence length="172" mass="19766">MSDDIEYGAIDVPEGKHPTEYSYVERRAEILSLIERAGHPRAITQTELAKRYDTSQSNISKDFDRLREYIHDRVGDDAKVVSQLVYNRAIQDLLDEGDPYKAAKVVQMRDEWLFDLGELERQPQAVDVDGELAIDNNLELSDSDQEMARELLRERHRQAAENEDDIDADASE</sequence>